<comment type="caution">
    <text evidence="2">The sequence shown here is derived from an EMBL/GenBank/DDBJ whole genome shotgun (WGS) entry which is preliminary data.</text>
</comment>
<dbReference type="PANTHER" id="PTHR33164:SF57">
    <property type="entry name" value="MARR-FAMILY TRANSCRIPTIONAL REGULATOR"/>
    <property type="match status" value="1"/>
</dbReference>
<dbReference type="SUPFAM" id="SSF46785">
    <property type="entry name" value="Winged helix' DNA-binding domain"/>
    <property type="match status" value="1"/>
</dbReference>
<accession>A0ABU2GYU8</accession>
<dbReference type="InterPro" id="IPR000835">
    <property type="entry name" value="HTH_MarR-typ"/>
</dbReference>
<evidence type="ECO:0000259" key="1">
    <source>
        <dbReference type="PROSITE" id="PS50995"/>
    </source>
</evidence>
<dbReference type="Gene3D" id="1.10.10.10">
    <property type="entry name" value="Winged helix-like DNA-binding domain superfamily/Winged helix DNA-binding domain"/>
    <property type="match status" value="1"/>
</dbReference>
<evidence type="ECO:0000313" key="2">
    <source>
        <dbReference type="EMBL" id="MDS1116596.1"/>
    </source>
</evidence>
<dbReference type="InterPro" id="IPR036388">
    <property type="entry name" value="WH-like_DNA-bd_sf"/>
</dbReference>
<keyword evidence="3" id="KW-1185">Reference proteome</keyword>
<dbReference type="InterPro" id="IPR039422">
    <property type="entry name" value="MarR/SlyA-like"/>
</dbReference>
<sequence>MTSSSRDDAAATADLAQVEELLSRLTTLRRTPRYRQLLVEGTGLDGRVTTMRVLRTVDILTRSGIAPSVGDLAQRLGMEHSNTSRTVDAVVEQGLLNKQKSAADGRRIELSLTPRGRRSIRELDERRDRVHAEMIDEWPAEDMATLVALLEKLCATYEDLQRQSRG</sequence>
<protein>
    <submittedName>
        <fullName evidence="2">MarR family transcriptional regulator</fullName>
    </submittedName>
</protein>
<dbReference type="PANTHER" id="PTHR33164">
    <property type="entry name" value="TRANSCRIPTIONAL REGULATOR, MARR FAMILY"/>
    <property type="match status" value="1"/>
</dbReference>
<name>A0ABU2GYU8_9ACTN</name>
<dbReference type="Proteomes" id="UP001265083">
    <property type="component" value="Unassembled WGS sequence"/>
</dbReference>
<dbReference type="PRINTS" id="PR00598">
    <property type="entry name" value="HTHMARR"/>
</dbReference>
<dbReference type="Pfam" id="PF12802">
    <property type="entry name" value="MarR_2"/>
    <property type="match status" value="1"/>
</dbReference>
<reference evidence="2 3" key="1">
    <citation type="submission" date="2023-08" db="EMBL/GenBank/DDBJ databases">
        <title>Bioegradation of LLDPE and BLDPE plastic by marine bacteria from coast plastic debris.</title>
        <authorList>
            <person name="Rong Z."/>
        </authorList>
    </citation>
    <scope>NUCLEOTIDE SEQUENCE [LARGE SCALE GENOMIC DNA]</scope>
    <source>
        <strain evidence="2 3">Z-2</strain>
    </source>
</reference>
<dbReference type="RefSeq" id="WP_310952351.1">
    <property type="nucleotide sequence ID" value="NZ_JAVLUS010000028.1"/>
</dbReference>
<dbReference type="InterPro" id="IPR036390">
    <property type="entry name" value="WH_DNA-bd_sf"/>
</dbReference>
<dbReference type="SMART" id="SM00347">
    <property type="entry name" value="HTH_MARR"/>
    <property type="match status" value="1"/>
</dbReference>
<feature type="domain" description="HTH marR-type" evidence="1">
    <location>
        <begin position="15"/>
        <end position="155"/>
    </location>
</feature>
<dbReference type="PROSITE" id="PS50995">
    <property type="entry name" value="HTH_MARR_2"/>
    <property type="match status" value="1"/>
</dbReference>
<dbReference type="EMBL" id="JAVLUS010000028">
    <property type="protein sequence ID" value="MDS1116596.1"/>
    <property type="molecule type" value="Genomic_DNA"/>
</dbReference>
<organism evidence="2 3">
    <name type="scientific">Gordonia westfalica</name>
    <dbReference type="NCBI Taxonomy" id="158898"/>
    <lineage>
        <taxon>Bacteria</taxon>
        <taxon>Bacillati</taxon>
        <taxon>Actinomycetota</taxon>
        <taxon>Actinomycetes</taxon>
        <taxon>Mycobacteriales</taxon>
        <taxon>Gordoniaceae</taxon>
        <taxon>Gordonia</taxon>
    </lineage>
</organism>
<gene>
    <name evidence="2" type="ORF">RD149_22880</name>
</gene>
<evidence type="ECO:0000313" key="3">
    <source>
        <dbReference type="Proteomes" id="UP001265083"/>
    </source>
</evidence>
<proteinExistence type="predicted"/>